<evidence type="ECO:0000259" key="1">
    <source>
        <dbReference type="SMART" id="SM01321"/>
    </source>
</evidence>
<dbReference type="SMART" id="SM01321">
    <property type="entry name" value="Y1_Tnp"/>
    <property type="match status" value="1"/>
</dbReference>
<dbReference type="GO" id="GO:0004803">
    <property type="term" value="F:transposase activity"/>
    <property type="evidence" value="ECO:0007669"/>
    <property type="project" value="InterPro"/>
</dbReference>
<accession>A0A1F5Z9M1</accession>
<dbReference type="Gene3D" id="3.30.70.1290">
    <property type="entry name" value="Transposase IS200-like"/>
    <property type="match status" value="1"/>
</dbReference>
<dbReference type="InterPro" id="IPR002686">
    <property type="entry name" value="Transposase_17"/>
</dbReference>
<dbReference type="Proteomes" id="UP000176854">
    <property type="component" value="Unassembled WGS sequence"/>
</dbReference>
<evidence type="ECO:0000313" key="2">
    <source>
        <dbReference type="EMBL" id="OGG08812.1"/>
    </source>
</evidence>
<dbReference type="PANTHER" id="PTHR34322:SF2">
    <property type="entry name" value="TRANSPOSASE IS200-LIKE DOMAIN-CONTAINING PROTEIN"/>
    <property type="match status" value="1"/>
</dbReference>
<reference evidence="2 3" key="1">
    <citation type="journal article" date="2016" name="Nat. Commun.">
        <title>Thousands of microbial genomes shed light on interconnected biogeochemical processes in an aquifer system.</title>
        <authorList>
            <person name="Anantharaman K."/>
            <person name="Brown C.T."/>
            <person name="Hug L.A."/>
            <person name="Sharon I."/>
            <person name="Castelle C.J."/>
            <person name="Probst A.J."/>
            <person name="Thomas B.C."/>
            <person name="Singh A."/>
            <person name="Wilkins M.J."/>
            <person name="Karaoz U."/>
            <person name="Brodie E.L."/>
            <person name="Williams K.H."/>
            <person name="Hubbard S.S."/>
            <person name="Banfield J.F."/>
        </authorList>
    </citation>
    <scope>NUCLEOTIDE SEQUENCE [LARGE SCALE GENOMIC DNA]</scope>
</reference>
<evidence type="ECO:0000313" key="3">
    <source>
        <dbReference type="Proteomes" id="UP000176854"/>
    </source>
</evidence>
<dbReference type="GO" id="GO:0003677">
    <property type="term" value="F:DNA binding"/>
    <property type="evidence" value="ECO:0007669"/>
    <property type="project" value="InterPro"/>
</dbReference>
<proteinExistence type="predicted"/>
<sequence>MRPAPFFTSGYYHIYNRGVDKRKVFLYHGQYKRFVRTIGLILTSGSATYSPLRNQSLALKAVKPKVSILAYCLMPNHYHILVKQTADNGVTEFMHRLNTSYTKYFNCNSNRTGRLFEYTFKSKLIETDDLLLHVSRYIHLNPLLAGIVKDLELYPWSSYLEYIGLRKDTFCDLSEILEHFRITPYASFVNDQVEYASLLKTIEFENDEDALFFRLF</sequence>
<dbReference type="Pfam" id="PF01797">
    <property type="entry name" value="Y1_Tnp"/>
    <property type="match status" value="1"/>
</dbReference>
<dbReference type="GO" id="GO:0006313">
    <property type="term" value="P:DNA transposition"/>
    <property type="evidence" value="ECO:0007669"/>
    <property type="project" value="InterPro"/>
</dbReference>
<dbReference type="PANTHER" id="PTHR34322">
    <property type="entry name" value="TRANSPOSASE, Y1_TNP DOMAIN-CONTAINING"/>
    <property type="match status" value="1"/>
</dbReference>
<name>A0A1F5Z9M1_9BACT</name>
<gene>
    <name evidence="2" type="ORF">A2154_01080</name>
</gene>
<protein>
    <recommendedName>
        <fullName evidence="1">Transposase IS200-like domain-containing protein</fullName>
    </recommendedName>
</protein>
<dbReference type="EMBL" id="MFJC01000045">
    <property type="protein sequence ID" value="OGG08812.1"/>
    <property type="molecule type" value="Genomic_DNA"/>
</dbReference>
<dbReference type="InterPro" id="IPR036515">
    <property type="entry name" value="Transposase_17_sf"/>
</dbReference>
<comment type="caution">
    <text evidence="2">The sequence shown here is derived from an EMBL/GenBank/DDBJ whole genome shotgun (WGS) entry which is preliminary data.</text>
</comment>
<dbReference type="SUPFAM" id="SSF143422">
    <property type="entry name" value="Transposase IS200-like"/>
    <property type="match status" value="1"/>
</dbReference>
<feature type="domain" description="Transposase IS200-like" evidence="1">
    <location>
        <begin position="7"/>
        <end position="141"/>
    </location>
</feature>
<organism evidence="2 3">
    <name type="scientific">Candidatus Gottesmanbacteria bacterium RBG_16_43_7</name>
    <dbReference type="NCBI Taxonomy" id="1798373"/>
    <lineage>
        <taxon>Bacteria</taxon>
        <taxon>Candidatus Gottesmaniibacteriota</taxon>
    </lineage>
</organism>
<dbReference type="AlphaFoldDB" id="A0A1F5Z9M1"/>